<dbReference type="EMBL" id="JADOGI010000028">
    <property type="protein sequence ID" value="MBF8186512.1"/>
    <property type="molecule type" value="Genomic_DNA"/>
</dbReference>
<dbReference type="Pfam" id="PF00720">
    <property type="entry name" value="SSI"/>
    <property type="match status" value="1"/>
</dbReference>
<keyword evidence="5" id="KW-0722">Serine protease inhibitor</keyword>
<keyword evidence="10" id="KW-1185">Reference proteome</keyword>
<dbReference type="PROSITE" id="PS00999">
    <property type="entry name" value="SSI"/>
    <property type="match status" value="1"/>
</dbReference>
<name>A0A931ABY5_9ACTN</name>
<dbReference type="InterPro" id="IPR023549">
    <property type="entry name" value="Subtilisin_inhibitor"/>
</dbReference>
<dbReference type="SUPFAM" id="SSF55399">
    <property type="entry name" value="Subtilisin inhibitor"/>
    <property type="match status" value="1"/>
</dbReference>
<comment type="similarity">
    <text evidence="2">Belongs to the protease inhibitor I16 (SSI) family.</text>
</comment>
<evidence type="ECO:0000313" key="9">
    <source>
        <dbReference type="EMBL" id="MBF8186512.1"/>
    </source>
</evidence>
<dbReference type="Gene3D" id="3.30.350.10">
    <property type="entry name" value="Subtilisin inhibitor-like"/>
    <property type="match status" value="1"/>
</dbReference>
<dbReference type="RefSeq" id="WP_195895481.1">
    <property type="nucleotide sequence ID" value="NZ_JADOGI010000028.1"/>
</dbReference>
<evidence type="ECO:0000256" key="6">
    <source>
        <dbReference type="ARBA" id="ARBA00023157"/>
    </source>
</evidence>
<keyword evidence="4" id="KW-0646">Protease inhibitor</keyword>
<dbReference type="InterPro" id="IPR036819">
    <property type="entry name" value="Subtilisin_inhibitor-like_sf"/>
</dbReference>
<feature type="domain" description="Subtilisin inhibitor" evidence="8">
    <location>
        <begin position="47"/>
        <end position="117"/>
    </location>
</feature>
<evidence type="ECO:0000256" key="1">
    <source>
        <dbReference type="ARBA" id="ARBA00004613"/>
    </source>
</evidence>
<dbReference type="GO" id="GO:0005576">
    <property type="term" value="C:extracellular region"/>
    <property type="evidence" value="ECO:0007669"/>
    <property type="project" value="UniProtKB-SubCell"/>
</dbReference>
<gene>
    <name evidence="9" type="ORF">ITP53_12325</name>
</gene>
<sequence length="130" mass="14303">MHTPRTMVRRVATGVLAAAALVVAATPAHAQAAELSITRYDIREGTAQRWYLTCTPDEGTHPSPVAACDRLDEIGGDLDRIRFRPDVACPRIYDPVRVEITGDYHGELKIFQETYPNACFVEKLAGPIVP</sequence>
<protein>
    <recommendedName>
        <fullName evidence="8">Subtilisin inhibitor domain-containing protein</fullName>
    </recommendedName>
</protein>
<keyword evidence="6" id="KW-1015">Disulfide bond</keyword>
<evidence type="ECO:0000256" key="7">
    <source>
        <dbReference type="SAM" id="SignalP"/>
    </source>
</evidence>
<dbReference type="AlphaFoldDB" id="A0A931ABY5"/>
<feature type="chain" id="PRO_5039065154" description="Subtilisin inhibitor domain-containing protein" evidence="7">
    <location>
        <begin position="31"/>
        <end position="130"/>
    </location>
</feature>
<evidence type="ECO:0000256" key="5">
    <source>
        <dbReference type="ARBA" id="ARBA00022900"/>
    </source>
</evidence>
<comment type="caution">
    <text evidence="9">The sequence shown here is derived from an EMBL/GenBank/DDBJ whole genome shotgun (WGS) entry which is preliminary data.</text>
</comment>
<feature type="signal peptide" evidence="7">
    <location>
        <begin position="1"/>
        <end position="30"/>
    </location>
</feature>
<proteinExistence type="inferred from homology"/>
<organism evidence="9 10">
    <name type="scientific">Nonomuraea cypriaca</name>
    <dbReference type="NCBI Taxonomy" id="1187855"/>
    <lineage>
        <taxon>Bacteria</taxon>
        <taxon>Bacillati</taxon>
        <taxon>Actinomycetota</taxon>
        <taxon>Actinomycetes</taxon>
        <taxon>Streptosporangiales</taxon>
        <taxon>Streptosporangiaceae</taxon>
        <taxon>Nonomuraea</taxon>
    </lineage>
</organism>
<dbReference type="GO" id="GO:0004867">
    <property type="term" value="F:serine-type endopeptidase inhibitor activity"/>
    <property type="evidence" value="ECO:0007669"/>
    <property type="project" value="UniProtKB-KW"/>
</dbReference>
<accession>A0A931ABY5</accession>
<comment type="subcellular location">
    <subcellularLocation>
        <location evidence="1">Secreted</location>
    </subcellularLocation>
</comment>
<reference evidence="9" key="1">
    <citation type="submission" date="2020-11" db="EMBL/GenBank/DDBJ databases">
        <title>Whole-genome analyses of Nonomuraea sp. K274.</title>
        <authorList>
            <person name="Veyisoglu A."/>
        </authorList>
    </citation>
    <scope>NUCLEOTIDE SEQUENCE</scope>
    <source>
        <strain evidence="9">K274</strain>
    </source>
</reference>
<evidence type="ECO:0000259" key="8">
    <source>
        <dbReference type="Pfam" id="PF00720"/>
    </source>
</evidence>
<keyword evidence="7" id="KW-0732">Signal</keyword>
<evidence type="ECO:0000256" key="2">
    <source>
        <dbReference type="ARBA" id="ARBA00010472"/>
    </source>
</evidence>
<evidence type="ECO:0000313" key="10">
    <source>
        <dbReference type="Proteomes" id="UP000605361"/>
    </source>
</evidence>
<evidence type="ECO:0000256" key="4">
    <source>
        <dbReference type="ARBA" id="ARBA00022690"/>
    </source>
</evidence>
<evidence type="ECO:0000256" key="3">
    <source>
        <dbReference type="ARBA" id="ARBA00022525"/>
    </source>
</evidence>
<dbReference type="InterPro" id="IPR020054">
    <property type="entry name" value="Prot_inh_SSI_I16_CS"/>
</dbReference>
<keyword evidence="3" id="KW-0964">Secreted</keyword>
<dbReference type="Proteomes" id="UP000605361">
    <property type="component" value="Unassembled WGS sequence"/>
</dbReference>